<dbReference type="SUPFAM" id="SSF47874">
    <property type="entry name" value="Annexin"/>
    <property type="match status" value="1"/>
</dbReference>
<dbReference type="InterPro" id="IPR001464">
    <property type="entry name" value="Annexin"/>
</dbReference>
<comment type="similarity">
    <text evidence="6">Belongs to the annexin family.</text>
</comment>
<dbReference type="GO" id="GO:0005886">
    <property type="term" value="C:plasma membrane"/>
    <property type="evidence" value="ECO:0007669"/>
    <property type="project" value="TreeGrafter"/>
</dbReference>
<comment type="caution">
    <text evidence="7">The sequence shown here is derived from an EMBL/GenBank/DDBJ whole genome shotgun (WGS) entry which is preliminary data.</text>
</comment>
<keyword evidence="2 6" id="KW-0677">Repeat</keyword>
<organism evidence="7 8">
    <name type="scientific">Linum tenue</name>
    <dbReference type="NCBI Taxonomy" id="586396"/>
    <lineage>
        <taxon>Eukaryota</taxon>
        <taxon>Viridiplantae</taxon>
        <taxon>Streptophyta</taxon>
        <taxon>Embryophyta</taxon>
        <taxon>Tracheophyta</taxon>
        <taxon>Spermatophyta</taxon>
        <taxon>Magnoliopsida</taxon>
        <taxon>eudicotyledons</taxon>
        <taxon>Gunneridae</taxon>
        <taxon>Pentapetalae</taxon>
        <taxon>rosids</taxon>
        <taxon>fabids</taxon>
        <taxon>Malpighiales</taxon>
        <taxon>Linaceae</taxon>
        <taxon>Linum</taxon>
    </lineage>
</organism>
<protein>
    <recommendedName>
        <fullName evidence="6">Annexin</fullName>
    </recommendedName>
</protein>
<dbReference type="GO" id="GO:0001786">
    <property type="term" value="F:phosphatidylserine binding"/>
    <property type="evidence" value="ECO:0007669"/>
    <property type="project" value="TreeGrafter"/>
</dbReference>
<evidence type="ECO:0000256" key="6">
    <source>
        <dbReference type="RuleBase" id="RU003540"/>
    </source>
</evidence>
<gene>
    <name evidence="7" type="ORF">LITE_LOCUS49606</name>
</gene>
<dbReference type="AlphaFoldDB" id="A0AAV0RUK7"/>
<evidence type="ECO:0000313" key="7">
    <source>
        <dbReference type="EMBL" id="CAI0560244.1"/>
    </source>
</evidence>
<keyword evidence="1" id="KW-0479">Metal-binding</keyword>
<dbReference type="PRINTS" id="PR00196">
    <property type="entry name" value="ANNEXIN"/>
</dbReference>
<dbReference type="InterPro" id="IPR018252">
    <property type="entry name" value="Annexin_repeat_CS"/>
</dbReference>
<keyword evidence="4 6" id="KW-0041">Annexin</keyword>
<dbReference type="EMBL" id="CAMGYJ010000011">
    <property type="protein sequence ID" value="CAI0560244.1"/>
    <property type="molecule type" value="Genomic_DNA"/>
</dbReference>
<dbReference type="Pfam" id="PF00191">
    <property type="entry name" value="Annexin"/>
    <property type="match status" value="2"/>
</dbReference>
<proteinExistence type="inferred from homology"/>
<sequence>MTTLRVPEVVPSPTQDSERLRKAFKGVGTDEKAVIWILGHRNASQRRKIRDTYQQLYHQSLIDRLHSELSSDFRRAMILWTYDPAERDAVLANKALIGKKKGFKQLQVMVEMACATSPHHLQSVKQIYCTLFDSSLEEDIATHISFPLRKLLGALVRSYRYDKELVDMNFANSEAAKLREAIKTKRLDHDDVVYILSTRNKYQLKTTFELYKQRFGNPIDQVIRTSVSGLGTDEKSLTRAIVTRAEIDLLRIREEYTKMFGTNLEDAITGDTSGDYKHFLKTLVGATV</sequence>
<dbReference type="InterPro" id="IPR018502">
    <property type="entry name" value="Annexin_repeat"/>
</dbReference>
<dbReference type="Proteomes" id="UP001154282">
    <property type="component" value="Unassembled WGS sequence"/>
</dbReference>
<dbReference type="GO" id="GO:0009408">
    <property type="term" value="P:response to heat"/>
    <property type="evidence" value="ECO:0007669"/>
    <property type="project" value="TreeGrafter"/>
</dbReference>
<accession>A0AAV0RUK7</accession>
<evidence type="ECO:0000256" key="4">
    <source>
        <dbReference type="ARBA" id="ARBA00023216"/>
    </source>
</evidence>
<evidence type="ECO:0000256" key="1">
    <source>
        <dbReference type="ARBA" id="ARBA00022723"/>
    </source>
</evidence>
<dbReference type="GO" id="GO:0005737">
    <property type="term" value="C:cytoplasm"/>
    <property type="evidence" value="ECO:0007669"/>
    <property type="project" value="TreeGrafter"/>
</dbReference>
<dbReference type="SMART" id="SM00335">
    <property type="entry name" value="ANX"/>
    <property type="match status" value="3"/>
</dbReference>
<dbReference type="FunFam" id="1.10.220.10:FF:000006">
    <property type="entry name" value="Annexin"/>
    <property type="match status" value="1"/>
</dbReference>
<dbReference type="FunFam" id="1.10.220.10:FF:000008">
    <property type="entry name" value="Annexin"/>
    <property type="match status" value="1"/>
</dbReference>
<dbReference type="GO" id="GO:0009409">
    <property type="term" value="P:response to cold"/>
    <property type="evidence" value="ECO:0007669"/>
    <property type="project" value="TreeGrafter"/>
</dbReference>
<dbReference type="FunFam" id="1.10.220.10:FF:000001">
    <property type="entry name" value="Annexin"/>
    <property type="match status" value="1"/>
</dbReference>
<keyword evidence="3 6" id="KW-0106">Calcium</keyword>
<evidence type="ECO:0000256" key="2">
    <source>
        <dbReference type="ARBA" id="ARBA00022737"/>
    </source>
</evidence>
<evidence type="ECO:0000256" key="5">
    <source>
        <dbReference type="ARBA" id="ARBA00023302"/>
    </source>
</evidence>
<dbReference type="GO" id="GO:0009414">
    <property type="term" value="P:response to water deprivation"/>
    <property type="evidence" value="ECO:0007669"/>
    <property type="project" value="TreeGrafter"/>
</dbReference>
<name>A0AAV0RUK7_9ROSI</name>
<dbReference type="PROSITE" id="PS51897">
    <property type="entry name" value="ANNEXIN_2"/>
    <property type="match status" value="3"/>
</dbReference>
<evidence type="ECO:0000256" key="3">
    <source>
        <dbReference type="ARBA" id="ARBA00022837"/>
    </source>
</evidence>
<keyword evidence="5 6" id="KW-0111">Calcium/phospholipid-binding</keyword>
<dbReference type="GO" id="GO:0009651">
    <property type="term" value="P:response to salt stress"/>
    <property type="evidence" value="ECO:0007669"/>
    <property type="project" value="TreeGrafter"/>
</dbReference>
<reference evidence="7" key="1">
    <citation type="submission" date="2022-08" db="EMBL/GenBank/DDBJ databases">
        <authorList>
            <person name="Gutierrez-Valencia J."/>
        </authorList>
    </citation>
    <scope>NUCLEOTIDE SEQUENCE</scope>
</reference>
<dbReference type="GO" id="GO:0005544">
    <property type="term" value="F:calcium-dependent phospholipid binding"/>
    <property type="evidence" value="ECO:0007669"/>
    <property type="project" value="UniProtKB-KW"/>
</dbReference>
<keyword evidence="8" id="KW-1185">Reference proteome</keyword>
<dbReference type="InterPro" id="IPR037104">
    <property type="entry name" value="Annexin_sf"/>
</dbReference>
<comment type="domain">
    <text evidence="6">A pair of annexin repeats may form one binding site for calcium and phospholipid.</text>
</comment>
<dbReference type="PANTHER" id="PTHR10502">
    <property type="entry name" value="ANNEXIN"/>
    <property type="match status" value="1"/>
</dbReference>
<dbReference type="PANTHER" id="PTHR10502:SF99">
    <property type="entry name" value="ANNEXIN D3"/>
    <property type="match status" value="1"/>
</dbReference>
<dbReference type="PROSITE" id="PS00223">
    <property type="entry name" value="ANNEXIN_1"/>
    <property type="match status" value="1"/>
</dbReference>
<dbReference type="Gene3D" id="1.10.220.10">
    <property type="entry name" value="Annexin"/>
    <property type="match status" value="4"/>
</dbReference>
<dbReference type="GO" id="GO:0005509">
    <property type="term" value="F:calcium ion binding"/>
    <property type="evidence" value="ECO:0007669"/>
    <property type="project" value="InterPro"/>
</dbReference>
<evidence type="ECO:0000313" key="8">
    <source>
        <dbReference type="Proteomes" id="UP001154282"/>
    </source>
</evidence>